<accession>A0A2J7ZI67</accession>
<keyword evidence="2" id="KW-1185">Reference proteome</keyword>
<reference evidence="1 2" key="1">
    <citation type="journal article" date="2017" name="Mol. Biol. Evol.">
        <title>The 4-celled Tetrabaena socialis nuclear genome reveals the essential components for genetic control of cell number at the origin of multicellularity in the volvocine lineage.</title>
        <authorList>
            <person name="Featherston J."/>
            <person name="Arakaki Y."/>
            <person name="Hanschen E.R."/>
            <person name="Ferris P.J."/>
            <person name="Michod R.E."/>
            <person name="Olson B.J.S.C."/>
            <person name="Nozaki H."/>
            <person name="Durand P.M."/>
        </authorList>
    </citation>
    <scope>NUCLEOTIDE SEQUENCE [LARGE SCALE GENOMIC DNA]</scope>
    <source>
        <strain evidence="1 2">NIES-571</strain>
    </source>
</reference>
<dbReference type="InterPro" id="IPR036249">
    <property type="entry name" value="Thioredoxin-like_sf"/>
</dbReference>
<dbReference type="SUPFAM" id="SSF52833">
    <property type="entry name" value="Thioredoxin-like"/>
    <property type="match status" value="1"/>
</dbReference>
<feature type="non-terminal residue" evidence="1">
    <location>
        <position position="1"/>
    </location>
</feature>
<evidence type="ECO:0000313" key="2">
    <source>
        <dbReference type="Proteomes" id="UP000236333"/>
    </source>
</evidence>
<organism evidence="1 2">
    <name type="scientific">Tetrabaena socialis</name>
    <dbReference type="NCBI Taxonomy" id="47790"/>
    <lineage>
        <taxon>Eukaryota</taxon>
        <taxon>Viridiplantae</taxon>
        <taxon>Chlorophyta</taxon>
        <taxon>core chlorophytes</taxon>
        <taxon>Chlorophyceae</taxon>
        <taxon>CS clade</taxon>
        <taxon>Chlamydomonadales</taxon>
        <taxon>Tetrabaenaceae</taxon>
        <taxon>Tetrabaena</taxon>
    </lineage>
</organism>
<gene>
    <name evidence="1" type="ORF">TSOC_014245</name>
</gene>
<sequence>KANRFTLHCSLQTRTRRMFVHASEEGNPPNTCVLGLQMDNYIPDPAAVKSGSWAGVLVNAAKMQALFTEHVVLPLQQNAEDMLAPLPAEAEAGGAGALPTIALFVGGKMVFRVEGMMSEAQIQERVDYHLREAAQAQPQS</sequence>
<dbReference type="Proteomes" id="UP000236333">
    <property type="component" value="Unassembled WGS sequence"/>
</dbReference>
<dbReference type="EMBL" id="PGGS01001882">
    <property type="protein sequence ID" value="PNG99956.1"/>
    <property type="molecule type" value="Genomic_DNA"/>
</dbReference>
<protein>
    <submittedName>
        <fullName evidence="1">Uncharacterized protein</fullName>
    </submittedName>
</protein>
<proteinExistence type="predicted"/>
<dbReference type="AlphaFoldDB" id="A0A2J7ZI67"/>
<name>A0A2J7ZI67_9CHLO</name>
<dbReference type="OrthoDB" id="529944at2759"/>
<comment type="caution">
    <text evidence="1">The sequence shown here is derived from an EMBL/GenBank/DDBJ whole genome shotgun (WGS) entry which is preliminary data.</text>
</comment>
<evidence type="ECO:0000313" key="1">
    <source>
        <dbReference type="EMBL" id="PNG99956.1"/>
    </source>
</evidence>